<gene>
    <name evidence="1" type="ORF">DERP_011032</name>
</gene>
<sequence>MAITMILKSSSYNDNDDDDINFLNRPNKFRHSKSQSINDDDHQRHLELIQFHFSGRIEILL</sequence>
<proteinExistence type="predicted"/>
<accession>A0ABQ8JV25</accession>
<protein>
    <submittedName>
        <fullName evidence="1">Uncharacterized protein</fullName>
    </submittedName>
</protein>
<dbReference type="EMBL" id="NJHN03000010">
    <property type="protein sequence ID" value="KAH9426463.1"/>
    <property type="molecule type" value="Genomic_DNA"/>
</dbReference>
<name>A0ABQ8JV25_DERPT</name>
<reference evidence="1 2" key="1">
    <citation type="journal article" date="2018" name="J. Allergy Clin. Immunol.">
        <title>High-quality assembly of Dermatophagoides pteronyssinus genome and transcriptome reveals a wide range of novel allergens.</title>
        <authorList>
            <person name="Liu X.Y."/>
            <person name="Yang K.Y."/>
            <person name="Wang M.Q."/>
            <person name="Kwok J.S."/>
            <person name="Zeng X."/>
            <person name="Yang Z."/>
            <person name="Xiao X.J."/>
            <person name="Lau C.P."/>
            <person name="Li Y."/>
            <person name="Huang Z.M."/>
            <person name="Ba J.G."/>
            <person name="Yim A.K."/>
            <person name="Ouyang C.Y."/>
            <person name="Ngai S.M."/>
            <person name="Chan T.F."/>
            <person name="Leung E.L."/>
            <person name="Liu L."/>
            <person name="Liu Z.G."/>
            <person name="Tsui S.K."/>
        </authorList>
    </citation>
    <scope>NUCLEOTIDE SEQUENCE [LARGE SCALE GENOMIC DNA]</scope>
    <source>
        <strain evidence="1">Derp</strain>
    </source>
</reference>
<comment type="caution">
    <text evidence="1">The sequence shown here is derived from an EMBL/GenBank/DDBJ whole genome shotgun (WGS) entry which is preliminary data.</text>
</comment>
<evidence type="ECO:0000313" key="1">
    <source>
        <dbReference type="EMBL" id="KAH9426463.1"/>
    </source>
</evidence>
<dbReference type="Proteomes" id="UP000887458">
    <property type="component" value="Unassembled WGS sequence"/>
</dbReference>
<evidence type="ECO:0000313" key="2">
    <source>
        <dbReference type="Proteomes" id="UP000887458"/>
    </source>
</evidence>
<keyword evidence="2" id="KW-1185">Reference proteome</keyword>
<organism evidence="1 2">
    <name type="scientific">Dermatophagoides pteronyssinus</name>
    <name type="common">European house dust mite</name>
    <dbReference type="NCBI Taxonomy" id="6956"/>
    <lineage>
        <taxon>Eukaryota</taxon>
        <taxon>Metazoa</taxon>
        <taxon>Ecdysozoa</taxon>
        <taxon>Arthropoda</taxon>
        <taxon>Chelicerata</taxon>
        <taxon>Arachnida</taxon>
        <taxon>Acari</taxon>
        <taxon>Acariformes</taxon>
        <taxon>Sarcoptiformes</taxon>
        <taxon>Astigmata</taxon>
        <taxon>Psoroptidia</taxon>
        <taxon>Analgoidea</taxon>
        <taxon>Pyroglyphidae</taxon>
        <taxon>Dermatophagoidinae</taxon>
        <taxon>Dermatophagoides</taxon>
    </lineage>
</organism>
<reference evidence="1 2" key="2">
    <citation type="journal article" date="2022" name="Mol. Biol. Evol.">
        <title>Comparative Genomics Reveals Insights into the Divergent Evolution of Astigmatic Mites and Household Pest Adaptations.</title>
        <authorList>
            <person name="Xiong Q."/>
            <person name="Wan A.T."/>
            <person name="Liu X."/>
            <person name="Fung C.S."/>
            <person name="Xiao X."/>
            <person name="Malainual N."/>
            <person name="Hou J."/>
            <person name="Wang L."/>
            <person name="Wang M."/>
            <person name="Yang K.Y."/>
            <person name="Cui Y."/>
            <person name="Leung E.L."/>
            <person name="Nong W."/>
            <person name="Shin S.K."/>
            <person name="Au S.W."/>
            <person name="Jeong K.Y."/>
            <person name="Chew F.T."/>
            <person name="Hui J.H."/>
            <person name="Leung T.F."/>
            <person name="Tungtrongchitr A."/>
            <person name="Zhong N."/>
            <person name="Liu Z."/>
            <person name="Tsui S.K."/>
        </authorList>
    </citation>
    <scope>NUCLEOTIDE SEQUENCE [LARGE SCALE GENOMIC DNA]</scope>
    <source>
        <strain evidence="1">Derp</strain>
    </source>
</reference>